<evidence type="ECO:0000256" key="1">
    <source>
        <dbReference type="ARBA" id="ARBA00022737"/>
    </source>
</evidence>
<dbReference type="GO" id="GO:0006620">
    <property type="term" value="P:post-translational protein targeting to endoplasmic reticulum membrane"/>
    <property type="evidence" value="ECO:0007669"/>
    <property type="project" value="TreeGrafter"/>
</dbReference>
<dbReference type="GO" id="GO:0016020">
    <property type="term" value="C:membrane"/>
    <property type="evidence" value="ECO:0007669"/>
    <property type="project" value="TreeGrafter"/>
</dbReference>
<dbReference type="PANTHER" id="PTHR45831">
    <property type="entry name" value="LD24721P"/>
    <property type="match status" value="1"/>
</dbReference>
<gene>
    <name evidence="4" type="ORF">OBBRIDRAFT_826952</name>
</gene>
<proteinExistence type="predicted"/>
<dbReference type="GO" id="GO:0072380">
    <property type="term" value="C:TRC complex"/>
    <property type="evidence" value="ECO:0007669"/>
    <property type="project" value="TreeGrafter"/>
</dbReference>
<feature type="repeat" description="TPR" evidence="3">
    <location>
        <begin position="15"/>
        <end position="48"/>
    </location>
</feature>
<evidence type="ECO:0000256" key="3">
    <source>
        <dbReference type="PROSITE-ProRule" id="PRU00339"/>
    </source>
</evidence>
<keyword evidence="2 3" id="KW-0802">TPR repeat</keyword>
<dbReference type="InterPro" id="IPR047150">
    <property type="entry name" value="SGT"/>
</dbReference>
<dbReference type="AlphaFoldDB" id="A0A8E2AT20"/>
<reference evidence="4 5" key="1">
    <citation type="submission" date="2016-07" db="EMBL/GenBank/DDBJ databases">
        <title>Draft genome of the white-rot fungus Obba rivulosa 3A-2.</title>
        <authorList>
            <consortium name="DOE Joint Genome Institute"/>
            <person name="Miettinen O."/>
            <person name="Riley R."/>
            <person name="Acob R."/>
            <person name="Barry K."/>
            <person name="Cullen D."/>
            <person name="De Vries R."/>
            <person name="Hainaut M."/>
            <person name="Hatakka A."/>
            <person name="Henrissat B."/>
            <person name="Hilden K."/>
            <person name="Kuo R."/>
            <person name="Labutti K."/>
            <person name="Lipzen A."/>
            <person name="Makela M.R."/>
            <person name="Sandor L."/>
            <person name="Spatafora J.W."/>
            <person name="Grigoriev I.V."/>
            <person name="Hibbett D.S."/>
        </authorList>
    </citation>
    <scope>NUCLEOTIDE SEQUENCE [LARGE SCALE GENOMIC DNA]</scope>
    <source>
        <strain evidence="4 5">3A-2</strain>
    </source>
</reference>
<organism evidence="4 5">
    <name type="scientific">Obba rivulosa</name>
    <dbReference type="NCBI Taxonomy" id="1052685"/>
    <lineage>
        <taxon>Eukaryota</taxon>
        <taxon>Fungi</taxon>
        <taxon>Dikarya</taxon>
        <taxon>Basidiomycota</taxon>
        <taxon>Agaricomycotina</taxon>
        <taxon>Agaricomycetes</taxon>
        <taxon>Polyporales</taxon>
        <taxon>Gelatoporiaceae</taxon>
        <taxon>Obba</taxon>
    </lineage>
</organism>
<evidence type="ECO:0000256" key="2">
    <source>
        <dbReference type="ARBA" id="ARBA00022803"/>
    </source>
</evidence>
<protein>
    <submittedName>
        <fullName evidence="4">TPR-like protein</fullName>
    </submittedName>
</protein>
<keyword evidence="1" id="KW-0677">Repeat</keyword>
<dbReference type="SMART" id="SM00028">
    <property type="entry name" value="TPR"/>
    <property type="match status" value="3"/>
</dbReference>
<dbReference type="PROSITE" id="PS50005">
    <property type="entry name" value="TPR"/>
    <property type="match status" value="2"/>
</dbReference>
<evidence type="ECO:0000313" key="4">
    <source>
        <dbReference type="EMBL" id="OCH88774.1"/>
    </source>
</evidence>
<dbReference type="EMBL" id="KV722444">
    <property type="protein sequence ID" value="OCH88774.1"/>
    <property type="molecule type" value="Genomic_DNA"/>
</dbReference>
<dbReference type="InterPro" id="IPR011990">
    <property type="entry name" value="TPR-like_helical_dom_sf"/>
</dbReference>
<dbReference type="Proteomes" id="UP000250043">
    <property type="component" value="Unassembled WGS sequence"/>
</dbReference>
<dbReference type="GO" id="GO:0060090">
    <property type="term" value="F:molecular adaptor activity"/>
    <property type="evidence" value="ECO:0007669"/>
    <property type="project" value="TreeGrafter"/>
</dbReference>
<sequence>MSSPHQSTEEKNSLVEALKLEGNSLYTKGKHAAAYAKYTEAINLDEQNAVLYANRAATLLAQKEYVPRSGAKCRTDKDIQSYRRALQDAEQAVKLDPKYSKAWARVATARKELEMYKESIQAYEEALSCLPTSDLTPAETRLKTDYTEGVRSIGHILLQKATWEREAPTRAGKRSKAKTYKGPTKVAISEEQPYLRALNIQNKLIKEDRGLSSAWLIISAFFEFHKGMAEVRDLKREGDRIIGTPGALAWMTNGILRDARAFYLELADGLSKIQMQIEFECQNVREKTGDRWTGPKAGAATLRKEIIGLVKNDGWTVAREALSTTVRTWIMNGFLAVQGNEEHGVALRRFDNAISVLEWGAAKWKDVSSEDRGEIFERTFIRTVKVLRMRAYLKAWRDKHEEGGYSHERITLMAQEILDDIEAHPNTETITPPQVLGLIHAFWVYPKAAAYTTLGTVNMELALQQRLIRPEPASYQVYHNKAMTYFANALSTYPPDDELFLYTLTVITEGSWRCGENIAFILQQINVMHEIIPPCYEIWEFSGASKSIRRLYEDIFRLEKTIHEGLADGRWTRETPACRLERQTRVKIKVASNSAEEMIELRKYGPTAQYASVDMTRIGALGPPPPPPYISIGNSGARLPDISLRPHM</sequence>
<dbReference type="SUPFAM" id="SSF48452">
    <property type="entry name" value="TPR-like"/>
    <property type="match status" value="1"/>
</dbReference>
<dbReference type="PANTHER" id="PTHR45831:SF2">
    <property type="entry name" value="LD24721P"/>
    <property type="match status" value="1"/>
</dbReference>
<feature type="repeat" description="TPR" evidence="3">
    <location>
        <begin position="100"/>
        <end position="133"/>
    </location>
</feature>
<dbReference type="OrthoDB" id="2423701at2759"/>
<dbReference type="Gene3D" id="1.25.40.10">
    <property type="entry name" value="Tetratricopeptide repeat domain"/>
    <property type="match status" value="1"/>
</dbReference>
<dbReference type="InterPro" id="IPR019734">
    <property type="entry name" value="TPR_rpt"/>
</dbReference>
<name>A0A8E2AT20_9APHY</name>
<keyword evidence="5" id="KW-1185">Reference proteome</keyword>
<accession>A0A8E2AT20</accession>
<evidence type="ECO:0000313" key="5">
    <source>
        <dbReference type="Proteomes" id="UP000250043"/>
    </source>
</evidence>